<accession>A0A1L9T422</accession>
<evidence type="ECO:0000259" key="1">
    <source>
        <dbReference type="Pfam" id="PF03061"/>
    </source>
</evidence>
<dbReference type="Gene3D" id="3.10.129.10">
    <property type="entry name" value="Hotdog Thioesterase"/>
    <property type="match status" value="1"/>
</dbReference>
<keyword evidence="3" id="KW-1185">Reference proteome</keyword>
<gene>
    <name evidence="2" type="ORF">ASPSYDRAFT_50217</name>
</gene>
<dbReference type="Proteomes" id="UP000184356">
    <property type="component" value="Unassembled WGS sequence"/>
</dbReference>
<evidence type="ECO:0000313" key="2">
    <source>
        <dbReference type="EMBL" id="OJJ54186.1"/>
    </source>
</evidence>
<dbReference type="CDD" id="cd03443">
    <property type="entry name" value="PaaI_thioesterase"/>
    <property type="match status" value="1"/>
</dbReference>
<dbReference type="GeneID" id="63764093"/>
<dbReference type="Pfam" id="PF03061">
    <property type="entry name" value="4HBT"/>
    <property type="match status" value="1"/>
</dbReference>
<proteinExistence type="predicted"/>
<feature type="domain" description="Thioesterase" evidence="1">
    <location>
        <begin position="98"/>
        <end position="167"/>
    </location>
</feature>
<dbReference type="InterPro" id="IPR006683">
    <property type="entry name" value="Thioestr_dom"/>
</dbReference>
<dbReference type="PANTHER" id="PTHR47260:SF1">
    <property type="entry name" value="UPF0644 PROTEIN PB2B4.06"/>
    <property type="match status" value="1"/>
</dbReference>
<evidence type="ECO:0000313" key="3">
    <source>
        <dbReference type="Proteomes" id="UP000184356"/>
    </source>
</evidence>
<protein>
    <recommendedName>
        <fullName evidence="1">Thioesterase domain-containing protein</fullName>
    </recommendedName>
</protein>
<dbReference type="EMBL" id="KV878595">
    <property type="protein sequence ID" value="OJJ54186.1"/>
    <property type="molecule type" value="Genomic_DNA"/>
</dbReference>
<dbReference type="RefSeq" id="XP_040697992.1">
    <property type="nucleotide sequence ID" value="XM_040848020.1"/>
</dbReference>
<name>A0A1L9T422_9EURO</name>
<dbReference type="OrthoDB" id="506431at2759"/>
<dbReference type="InterPro" id="IPR052061">
    <property type="entry name" value="PTE-AB_protein"/>
</dbReference>
<dbReference type="PANTHER" id="PTHR47260">
    <property type="entry name" value="UPF0644 PROTEIN PB2B4.06"/>
    <property type="match status" value="1"/>
</dbReference>
<sequence>MPLQKDGASSAALEAEINHFMSIPWCRSHLCEPNFQLVKRPRKPSPDHGHTLFGKTWFTEDTLPHLLALYRQPSAEGEWKGEMCILMTLGTGLNEHPNVLHGGAIATVLDRALGLLVSYAISDGVPAYTVVLTTAYKKKVKTPQTIMTRSWITKTEGRKVWACGQIEDSTGDILATAEGMLVKKGAKL</sequence>
<dbReference type="InterPro" id="IPR029069">
    <property type="entry name" value="HotDog_dom_sf"/>
</dbReference>
<dbReference type="AlphaFoldDB" id="A0A1L9T422"/>
<organism evidence="2 3">
    <name type="scientific">Aspergillus sydowii CBS 593.65</name>
    <dbReference type="NCBI Taxonomy" id="1036612"/>
    <lineage>
        <taxon>Eukaryota</taxon>
        <taxon>Fungi</taxon>
        <taxon>Dikarya</taxon>
        <taxon>Ascomycota</taxon>
        <taxon>Pezizomycotina</taxon>
        <taxon>Eurotiomycetes</taxon>
        <taxon>Eurotiomycetidae</taxon>
        <taxon>Eurotiales</taxon>
        <taxon>Aspergillaceae</taxon>
        <taxon>Aspergillus</taxon>
        <taxon>Aspergillus subgen. Nidulantes</taxon>
    </lineage>
</organism>
<dbReference type="SUPFAM" id="SSF54637">
    <property type="entry name" value="Thioesterase/thiol ester dehydrase-isomerase"/>
    <property type="match status" value="1"/>
</dbReference>
<reference evidence="3" key="1">
    <citation type="journal article" date="2017" name="Genome Biol.">
        <title>Comparative genomics reveals high biological diversity and specific adaptations in the industrially and medically important fungal genus Aspergillus.</title>
        <authorList>
            <person name="de Vries R.P."/>
            <person name="Riley R."/>
            <person name="Wiebenga A."/>
            <person name="Aguilar-Osorio G."/>
            <person name="Amillis S."/>
            <person name="Uchima C.A."/>
            <person name="Anderluh G."/>
            <person name="Asadollahi M."/>
            <person name="Askin M."/>
            <person name="Barry K."/>
            <person name="Battaglia E."/>
            <person name="Bayram O."/>
            <person name="Benocci T."/>
            <person name="Braus-Stromeyer S.A."/>
            <person name="Caldana C."/>
            <person name="Canovas D."/>
            <person name="Cerqueira G.C."/>
            <person name="Chen F."/>
            <person name="Chen W."/>
            <person name="Choi C."/>
            <person name="Clum A."/>
            <person name="Dos Santos R.A."/>
            <person name="Damasio A.R."/>
            <person name="Diallinas G."/>
            <person name="Emri T."/>
            <person name="Fekete E."/>
            <person name="Flipphi M."/>
            <person name="Freyberg S."/>
            <person name="Gallo A."/>
            <person name="Gournas C."/>
            <person name="Habgood R."/>
            <person name="Hainaut M."/>
            <person name="Harispe M.L."/>
            <person name="Henrissat B."/>
            <person name="Hilden K.S."/>
            <person name="Hope R."/>
            <person name="Hossain A."/>
            <person name="Karabika E."/>
            <person name="Karaffa L."/>
            <person name="Karanyi Z."/>
            <person name="Krasevec N."/>
            <person name="Kuo A."/>
            <person name="Kusch H."/>
            <person name="LaButti K."/>
            <person name="Lagendijk E.L."/>
            <person name="Lapidus A."/>
            <person name="Levasseur A."/>
            <person name="Lindquist E."/>
            <person name="Lipzen A."/>
            <person name="Logrieco A.F."/>
            <person name="MacCabe A."/>
            <person name="Maekelae M.R."/>
            <person name="Malavazi I."/>
            <person name="Melin P."/>
            <person name="Meyer V."/>
            <person name="Mielnichuk N."/>
            <person name="Miskei M."/>
            <person name="Molnar A.P."/>
            <person name="Mule G."/>
            <person name="Ngan C.Y."/>
            <person name="Orejas M."/>
            <person name="Orosz E."/>
            <person name="Ouedraogo J.P."/>
            <person name="Overkamp K.M."/>
            <person name="Park H.-S."/>
            <person name="Perrone G."/>
            <person name="Piumi F."/>
            <person name="Punt P.J."/>
            <person name="Ram A.F."/>
            <person name="Ramon A."/>
            <person name="Rauscher S."/>
            <person name="Record E."/>
            <person name="Riano-Pachon D.M."/>
            <person name="Robert V."/>
            <person name="Roehrig J."/>
            <person name="Ruller R."/>
            <person name="Salamov A."/>
            <person name="Salih N.S."/>
            <person name="Samson R.A."/>
            <person name="Sandor E."/>
            <person name="Sanguinetti M."/>
            <person name="Schuetze T."/>
            <person name="Sepcic K."/>
            <person name="Shelest E."/>
            <person name="Sherlock G."/>
            <person name="Sophianopoulou V."/>
            <person name="Squina F.M."/>
            <person name="Sun H."/>
            <person name="Susca A."/>
            <person name="Todd R.B."/>
            <person name="Tsang A."/>
            <person name="Unkles S.E."/>
            <person name="van de Wiele N."/>
            <person name="van Rossen-Uffink D."/>
            <person name="Oliveira J.V."/>
            <person name="Vesth T.C."/>
            <person name="Visser J."/>
            <person name="Yu J.-H."/>
            <person name="Zhou M."/>
            <person name="Andersen M.R."/>
            <person name="Archer D.B."/>
            <person name="Baker S.E."/>
            <person name="Benoit I."/>
            <person name="Brakhage A.A."/>
            <person name="Braus G.H."/>
            <person name="Fischer R."/>
            <person name="Frisvad J.C."/>
            <person name="Goldman G.H."/>
            <person name="Houbraken J."/>
            <person name="Oakley B."/>
            <person name="Pocsi I."/>
            <person name="Scazzocchio C."/>
            <person name="Seiboth B."/>
            <person name="vanKuyk P.A."/>
            <person name="Wortman J."/>
            <person name="Dyer P.S."/>
            <person name="Grigoriev I.V."/>
        </authorList>
    </citation>
    <scope>NUCLEOTIDE SEQUENCE [LARGE SCALE GENOMIC DNA]</scope>
    <source>
        <strain evidence="3">CBS 593.65</strain>
    </source>
</reference>
<dbReference type="STRING" id="1036612.A0A1L9T422"/>
<dbReference type="VEuPathDB" id="FungiDB:ASPSYDRAFT_50217"/>